<evidence type="ECO:0000259" key="8">
    <source>
        <dbReference type="PROSITE" id="PS50901"/>
    </source>
</evidence>
<name>A0A917VZ65_9BACL</name>
<dbReference type="RefSeq" id="WP_188801141.1">
    <property type="nucleotide sequence ID" value="NZ_BMOK01000001.1"/>
</dbReference>
<dbReference type="InterPro" id="IPR003593">
    <property type="entry name" value="AAA+_ATPase"/>
</dbReference>
<evidence type="ECO:0000256" key="1">
    <source>
        <dbReference type="ARBA" id="ARBA00006474"/>
    </source>
</evidence>
<feature type="binding site" evidence="6">
    <location>
        <begin position="495"/>
        <end position="502"/>
    </location>
    <ligand>
        <name>ATP</name>
        <dbReference type="ChEBI" id="CHEBI:30616"/>
    </ligand>
</feature>
<reference evidence="9" key="2">
    <citation type="submission" date="2020-09" db="EMBL/GenBank/DDBJ databases">
        <authorList>
            <person name="Sun Q."/>
            <person name="Ohkuma M."/>
        </authorList>
    </citation>
    <scope>NUCLEOTIDE SEQUENCE</scope>
    <source>
        <strain evidence="9">JCM 15325</strain>
    </source>
</reference>
<feature type="domain" description="FtsK" evidence="8">
    <location>
        <begin position="478"/>
        <end position="670"/>
    </location>
</feature>
<evidence type="ECO:0000256" key="2">
    <source>
        <dbReference type="ARBA" id="ARBA00022741"/>
    </source>
</evidence>
<feature type="region of interest" description="Disordered" evidence="7">
    <location>
        <begin position="148"/>
        <end position="302"/>
    </location>
</feature>
<keyword evidence="10" id="KW-1185">Reference proteome</keyword>
<dbReference type="Gene3D" id="3.30.980.40">
    <property type="match status" value="1"/>
</dbReference>
<dbReference type="AlphaFoldDB" id="A0A917VZ65"/>
<evidence type="ECO:0000256" key="3">
    <source>
        <dbReference type="ARBA" id="ARBA00022829"/>
    </source>
</evidence>
<feature type="region of interest" description="Disordered" evidence="7">
    <location>
        <begin position="60"/>
        <end position="118"/>
    </location>
</feature>
<feature type="region of interest" description="Disordered" evidence="7">
    <location>
        <begin position="322"/>
        <end position="360"/>
    </location>
</feature>
<feature type="compositionally biased region" description="Acidic residues" evidence="7">
    <location>
        <begin position="351"/>
        <end position="360"/>
    </location>
</feature>
<dbReference type="Gene3D" id="1.10.10.10">
    <property type="entry name" value="Winged helix-like DNA-binding domain superfamily/Winged helix DNA-binding domain"/>
    <property type="match status" value="1"/>
</dbReference>
<accession>A0A917VZ65</accession>
<dbReference type="Pfam" id="PF17854">
    <property type="entry name" value="FtsK_alpha"/>
    <property type="match status" value="1"/>
</dbReference>
<evidence type="ECO:0000256" key="6">
    <source>
        <dbReference type="PROSITE-ProRule" id="PRU00289"/>
    </source>
</evidence>
<dbReference type="SMART" id="SM00382">
    <property type="entry name" value="AAA"/>
    <property type="match status" value="1"/>
</dbReference>
<feature type="compositionally biased region" description="Basic and acidic residues" evidence="7">
    <location>
        <begin position="173"/>
        <end position="213"/>
    </location>
</feature>
<dbReference type="InterPro" id="IPR018541">
    <property type="entry name" value="Ftsk_gamma"/>
</dbReference>
<feature type="compositionally biased region" description="Basic and acidic residues" evidence="7">
    <location>
        <begin position="228"/>
        <end position="237"/>
    </location>
</feature>
<dbReference type="InterPro" id="IPR050206">
    <property type="entry name" value="FtsK/SpoIIIE/SftA"/>
</dbReference>
<dbReference type="EMBL" id="BMOK01000001">
    <property type="protein sequence ID" value="GGL42398.1"/>
    <property type="molecule type" value="Genomic_DNA"/>
</dbReference>
<feature type="compositionally biased region" description="Basic and acidic residues" evidence="7">
    <location>
        <begin position="62"/>
        <end position="86"/>
    </location>
</feature>
<dbReference type="InterPro" id="IPR036390">
    <property type="entry name" value="WH_DNA-bd_sf"/>
</dbReference>
<dbReference type="SUPFAM" id="SSF52540">
    <property type="entry name" value="P-loop containing nucleoside triphosphate hydrolases"/>
    <property type="match status" value="1"/>
</dbReference>
<evidence type="ECO:0000313" key="9">
    <source>
        <dbReference type="EMBL" id="GGL42398.1"/>
    </source>
</evidence>
<dbReference type="Proteomes" id="UP000654670">
    <property type="component" value="Unassembled WGS sequence"/>
</dbReference>
<dbReference type="InterPro" id="IPR041027">
    <property type="entry name" value="FtsK_alpha"/>
</dbReference>
<proteinExistence type="inferred from homology"/>
<feature type="region of interest" description="Disordered" evidence="7">
    <location>
        <begin position="17"/>
        <end position="41"/>
    </location>
</feature>
<feature type="compositionally biased region" description="Low complexity" evidence="7">
    <location>
        <begin position="214"/>
        <end position="226"/>
    </location>
</feature>
<dbReference type="Pfam" id="PF09397">
    <property type="entry name" value="FtsK_gamma"/>
    <property type="match status" value="1"/>
</dbReference>
<protein>
    <recommendedName>
        <fullName evidence="8">FtsK domain-containing protein</fullName>
    </recommendedName>
</protein>
<evidence type="ECO:0000256" key="7">
    <source>
        <dbReference type="SAM" id="MobiDB-lite"/>
    </source>
</evidence>
<evidence type="ECO:0000256" key="4">
    <source>
        <dbReference type="ARBA" id="ARBA00022840"/>
    </source>
</evidence>
<comment type="caution">
    <text evidence="9">The sequence shown here is derived from an EMBL/GenBank/DDBJ whole genome shotgun (WGS) entry which is preliminary data.</text>
</comment>
<dbReference type="GO" id="GO:0005524">
    <property type="term" value="F:ATP binding"/>
    <property type="evidence" value="ECO:0007669"/>
    <property type="project" value="UniProtKB-UniRule"/>
</dbReference>
<dbReference type="GO" id="GO:0003677">
    <property type="term" value="F:DNA binding"/>
    <property type="evidence" value="ECO:0007669"/>
    <property type="project" value="UniProtKB-KW"/>
</dbReference>
<dbReference type="InterPro" id="IPR036388">
    <property type="entry name" value="WH-like_DNA-bd_sf"/>
</dbReference>
<organism evidence="9 10">
    <name type="scientific">Sporolactobacillus putidus</name>
    <dbReference type="NCBI Taxonomy" id="492735"/>
    <lineage>
        <taxon>Bacteria</taxon>
        <taxon>Bacillati</taxon>
        <taxon>Bacillota</taxon>
        <taxon>Bacilli</taxon>
        <taxon>Bacillales</taxon>
        <taxon>Sporolactobacillaceae</taxon>
        <taxon>Sporolactobacillus</taxon>
    </lineage>
</organism>
<dbReference type="InterPro" id="IPR002543">
    <property type="entry name" value="FtsK_dom"/>
</dbReference>
<feature type="compositionally biased region" description="Basic and acidic residues" evidence="7">
    <location>
        <begin position="148"/>
        <end position="161"/>
    </location>
</feature>
<dbReference type="SMART" id="SM00843">
    <property type="entry name" value="Ftsk_gamma"/>
    <property type="match status" value="1"/>
</dbReference>
<dbReference type="SUPFAM" id="SSF46785">
    <property type="entry name" value="Winged helix' DNA-binding domain"/>
    <property type="match status" value="1"/>
</dbReference>
<dbReference type="Pfam" id="PF01580">
    <property type="entry name" value="FtsK_SpoIIIE"/>
    <property type="match status" value="1"/>
</dbReference>
<gene>
    <name evidence="9" type="ORF">GCM10007968_02900</name>
</gene>
<evidence type="ECO:0000313" key="10">
    <source>
        <dbReference type="Proteomes" id="UP000654670"/>
    </source>
</evidence>
<sequence length="817" mass="89836">MAEKWWHRLFGLDDEEEQGSRYDQFQELSKGRGQRSVGRFEDSHRHVEVRMASRYPAGYKEVSIEERHEPLRRDADVPGVPDENRAGRSVSAGTARQENRNVKKGKAPFRPTKVPSPVFGYKKPPADFYRRKPAEDFYLDTLKEEQEKKQIAEKKKGETMHQHAVLPSLKDPPLIDRKIIEEPALHRRAETPEASEDRNDERKDGHPEEKSDHPSAVSSIPASSVSGETRRSGREEGTSGDYSAPLLLNDGAGSGSPYAESTDPANPELLNGAAVSQETAAPAQTMPVTSSLPRSPHRPHHQSKVPFNVLMFHADHKSGRVSLENAGRHGGRTEKRPDAAGHSGLQLPLDLLDDPPESGEESEEWIAGKEKTLAETLSNFRVEADILGHVRGPSVTRVDIHLHPGVKINKVLSLTEDIKLSLAVKQIRIAPVPGRSAVGIEIPNDLRKPVLLKQIMTSDAFLKSKAPLTAALGQDVSGNRIVTDLSKMPHGLIAGATGSGKSVCIHSLILSLIYKTSPDVLRFLLIDPKVVELAPYQNIPHLAAPVITEPKEAALALKWAVEEMEKRYRLFAKTGVRDITGYNGKQSAGEDRGGKLPYIVIVIDELADLMMVSPQDVEESVCRIAQKARAAGIHLLLATQRPSVDVITGLIKSNIPTRIAFSVASQADSRTILDGGGAERLLGRGDMLFAENGARNLRRLQGCFVSDEEIRRVTDAFKDRPAAEYLFDAESFGSANSETGGLEDDLFNNAAAFVVEQGQASVSSIQRHFRIGYNRAARLVDELESRNVVSGANGSKPRQVLMTKEKFEEQISCDKMY</sequence>
<keyword evidence="4 6" id="KW-0067">ATP-binding</keyword>
<dbReference type="PROSITE" id="PS50901">
    <property type="entry name" value="FTSK"/>
    <property type="match status" value="1"/>
</dbReference>
<keyword evidence="2 6" id="KW-0547">Nucleotide-binding</keyword>
<keyword evidence="5" id="KW-0238">DNA-binding</keyword>
<dbReference type="Gene3D" id="3.40.50.300">
    <property type="entry name" value="P-loop containing nucleotide triphosphate hydrolases"/>
    <property type="match status" value="1"/>
</dbReference>
<evidence type="ECO:0000256" key="5">
    <source>
        <dbReference type="ARBA" id="ARBA00023125"/>
    </source>
</evidence>
<dbReference type="PANTHER" id="PTHR22683">
    <property type="entry name" value="SPORULATION PROTEIN RELATED"/>
    <property type="match status" value="1"/>
</dbReference>
<dbReference type="PANTHER" id="PTHR22683:SF42">
    <property type="entry name" value="DNA TRANSLOCASE SFTA"/>
    <property type="match status" value="1"/>
</dbReference>
<dbReference type="GO" id="GO:0007059">
    <property type="term" value="P:chromosome segregation"/>
    <property type="evidence" value="ECO:0007669"/>
    <property type="project" value="UniProtKB-KW"/>
</dbReference>
<reference evidence="9" key="1">
    <citation type="journal article" date="2014" name="Int. J. Syst. Evol. Microbiol.">
        <title>Complete genome sequence of Corynebacterium casei LMG S-19264T (=DSM 44701T), isolated from a smear-ripened cheese.</title>
        <authorList>
            <consortium name="US DOE Joint Genome Institute (JGI-PGF)"/>
            <person name="Walter F."/>
            <person name="Albersmeier A."/>
            <person name="Kalinowski J."/>
            <person name="Ruckert C."/>
        </authorList>
    </citation>
    <scope>NUCLEOTIDE SEQUENCE</scope>
    <source>
        <strain evidence="9">JCM 15325</strain>
    </source>
</reference>
<dbReference type="InterPro" id="IPR027417">
    <property type="entry name" value="P-loop_NTPase"/>
</dbReference>
<keyword evidence="3" id="KW-0159">Chromosome partition</keyword>
<comment type="similarity">
    <text evidence="1">Belongs to the FtsK/SpoIIIE/SftA family.</text>
</comment>